<dbReference type="Pfam" id="PF15949">
    <property type="entry name" value="DUF4757"/>
    <property type="match status" value="1"/>
</dbReference>
<protein>
    <submittedName>
        <fullName evidence="8">Uncharacterized protein</fullName>
    </submittedName>
</protein>
<evidence type="ECO:0000256" key="4">
    <source>
        <dbReference type="PROSITE-ProRule" id="PRU00125"/>
    </source>
</evidence>
<feature type="domain" description="Calponin-homology (CH)" evidence="6">
    <location>
        <begin position="28"/>
        <end position="134"/>
    </location>
</feature>
<feature type="compositionally biased region" description="Pro residues" evidence="5">
    <location>
        <begin position="1228"/>
        <end position="1242"/>
    </location>
</feature>
<feature type="compositionally biased region" description="Polar residues" evidence="5">
    <location>
        <begin position="1048"/>
        <end position="1072"/>
    </location>
</feature>
<gene>
    <name evidence="8" type="ORF">FSP39_016295</name>
</gene>
<keyword evidence="9" id="KW-1185">Reference proteome</keyword>
<dbReference type="Gene3D" id="1.10.418.10">
    <property type="entry name" value="Calponin-like domain"/>
    <property type="match status" value="1"/>
</dbReference>
<feature type="compositionally biased region" description="Basic and acidic residues" evidence="5">
    <location>
        <begin position="517"/>
        <end position="533"/>
    </location>
</feature>
<feature type="region of interest" description="Disordered" evidence="5">
    <location>
        <begin position="287"/>
        <end position="314"/>
    </location>
</feature>
<feature type="compositionally biased region" description="Polar residues" evidence="5">
    <location>
        <begin position="296"/>
        <end position="309"/>
    </location>
</feature>
<dbReference type="GO" id="GO:0030155">
    <property type="term" value="P:regulation of cell adhesion"/>
    <property type="evidence" value="ECO:0007669"/>
    <property type="project" value="InterPro"/>
</dbReference>
<feature type="region of interest" description="Disordered" evidence="5">
    <location>
        <begin position="1411"/>
        <end position="1676"/>
    </location>
</feature>
<dbReference type="SMART" id="SM00132">
    <property type="entry name" value="LIM"/>
    <property type="match status" value="1"/>
</dbReference>
<evidence type="ECO:0000256" key="5">
    <source>
        <dbReference type="SAM" id="MobiDB-lite"/>
    </source>
</evidence>
<feature type="compositionally biased region" description="Basic and acidic residues" evidence="5">
    <location>
        <begin position="201"/>
        <end position="215"/>
    </location>
</feature>
<keyword evidence="1 4" id="KW-0479">Metal-binding</keyword>
<feature type="compositionally biased region" description="Basic and acidic residues" evidence="5">
    <location>
        <begin position="1314"/>
        <end position="1323"/>
    </location>
</feature>
<dbReference type="Gene3D" id="2.10.110.10">
    <property type="entry name" value="Cysteine Rich Protein"/>
    <property type="match status" value="1"/>
</dbReference>
<evidence type="ECO:0000256" key="1">
    <source>
        <dbReference type="ARBA" id="ARBA00022723"/>
    </source>
</evidence>
<dbReference type="InterPro" id="IPR031865">
    <property type="entry name" value="DUF4757"/>
</dbReference>
<dbReference type="Pfam" id="PF00412">
    <property type="entry name" value="LIM"/>
    <property type="match status" value="1"/>
</dbReference>
<evidence type="ECO:0000259" key="6">
    <source>
        <dbReference type="PROSITE" id="PS50021"/>
    </source>
</evidence>
<dbReference type="SUPFAM" id="SSF47576">
    <property type="entry name" value="Calponin-homology domain, CH-domain"/>
    <property type="match status" value="1"/>
</dbReference>
<keyword evidence="3 4" id="KW-0440">LIM domain</keyword>
<feature type="compositionally biased region" description="Basic and acidic residues" evidence="5">
    <location>
        <begin position="1559"/>
        <end position="1576"/>
    </location>
</feature>
<feature type="compositionally biased region" description="Acidic residues" evidence="5">
    <location>
        <begin position="1024"/>
        <end position="1033"/>
    </location>
</feature>
<feature type="compositionally biased region" description="Basic and acidic residues" evidence="5">
    <location>
        <begin position="1411"/>
        <end position="1434"/>
    </location>
</feature>
<dbReference type="PANTHER" id="PTHR46767:SF1">
    <property type="entry name" value="LIM DOMAIN ONLY PROTEIN 7"/>
    <property type="match status" value="1"/>
</dbReference>
<feature type="compositionally biased region" description="Basic and acidic residues" evidence="5">
    <location>
        <begin position="1524"/>
        <end position="1540"/>
    </location>
</feature>
<feature type="region of interest" description="Disordered" evidence="5">
    <location>
        <begin position="387"/>
        <end position="663"/>
    </location>
</feature>
<evidence type="ECO:0000259" key="7">
    <source>
        <dbReference type="PROSITE" id="PS50023"/>
    </source>
</evidence>
<feature type="region of interest" description="Disordered" evidence="5">
    <location>
        <begin position="1024"/>
        <end position="1327"/>
    </location>
</feature>
<dbReference type="InterPro" id="IPR001781">
    <property type="entry name" value="Znf_LIM"/>
</dbReference>
<feature type="compositionally biased region" description="Basic and acidic residues" evidence="5">
    <location>
        <begin position="1173"/>
        <end position="1184"/>
    </location>
</feature>
<organism evidence="8 9">
    <name type="scientific">Pinctada imbricata</name>
    <name type="common">Atlantic pearl-oyster</name>
    <name type="synonym">Pinctada martensii</name>
    <dbReference type="NCBI Taxonomy" id="66713"/>
    <lineage>
        <taxon>Eukaryota</taxon>
        <taxon>Metazoa</taxon>
        <taxon>Spiralia</taxon>
        <taxon>Lophotrochozoa</taxon>
        <taxon>Mollusca</taxon>
        <taxon>Bivalvia</taxon>
        <taxon>Autobranchia</taxon>
        <taxon>Pteriomorphia</taxon>
        <taxon>Pterioida</taxon>
        <taxon>Pterioidea</taxon>
        <taxon>Pteriidae</taxon>
        <taxon>Pinctada</taxon>
    </lineage>
</organism>
<dbReference type="InterPro" id="IPR001715">
    <property type="entry name" value="CH_dom"/>
</dbReference>
<feature type="compositionally biased region" description="Polar residues" evidence="5">
    <location>
        <begin position="1457"/>
        <end position="1473"/>
    </location>
</feature>
<dbReference type="PROSITE" id="PS00478">
    <property type="entry name" value="LIM_DOMAIN_1"/>
    <property type="match status" value="1"/>
</dbReference>
<evidence type="ECO:0000256" key="3">
    <source>
        <dbReference type="ARBA" id="ARBA00023038"/>
    </source>
</evidence>
<feature type="compositionally biased region" description="Polar residues" evidence="5">
    <location>
        <begin position="534"/>
        <end position="550"/>
    </location>
</feature>
<dbReference type="PANTHER" id="PTHR46767">
    <property type="entry name" value="LIM DOMAIN ONLY PROTEIN 7"/>
    <property type="match status" value="1"/>
</dbReference>
<feature type="compositionally biased region" description="Basic and acidic residues" evidence="5">
    <location>
        <begin position="1103"/>
        <end position="1120"/>
    </location>
</feature>
<feature type="compositionally biased region" description="Low complexity" evidence="5">
    <location>
        <begin position="1270"/>
        <end position="1280"/>
    </location>
</feature>
<feature type="region of interest" description="Disordered" evidence="5">
    <location>
        <begin position="175"/>
        <end position="265"/>
    </location>
</feature>
<dbReference type="InterPro" id="IPR029978">
    <property type="entry name" value="LMO-7"/>
</dbReference>
<reference evidence="8" key="1">
    <citation type="submission" date="2019-08" db="EMBL/GenBank/DDBJ databases">
        <title>The improved chromosome-level genome for the pearl oyster Pinctada fucata martensii using PacBio sequencing and Hi-C.</title>
        <authorList>
            <person name="Zheng Z."/>
        </authorList>
    </citation>
    <scope>NUCLEOTIDE SEQUENCE</scope>
    <source>
        <strain evidence="8">ZZ-2019</strain>
        <tissue evidence="8">Adductor muscle</tissue>
    </source>
</reference>
<dbReference type="InterPro" id="IPR036872">
    <property type="entry name" value="CH_dom_sf"/>
</dbReference>
<feature type="domain" description="LIM zinc-binding" evidence="7">
    <location>
        <begin position="1706"/>
        <end position="1772"/>
    </location>
</feature>
<dbReference type="EMBL" id="VSWD01000006">
    <property type="protein sequence ID" value="KAK3100206.1"/>
    <property type="molecule type" value="Genomic_DNA"/>
</dbReference>
<evidence type="ECO:0000256" key="2">
    <source>
        <dbReference type="ARBA" id="ARBA00022833"/>
    </source>
</evidence>
<feature type="compositionally biased region" description="Low complexity" evidence="5">
    <location>
        <begin position="551"/>
        <end position="570"/>
    </location>
</feature>
<feature type="compositionally biased region" description="Polar residues" evidence="5">
    <location>
        <begin position="1626"/>
        <end position="1670"/>
    </location>
</feature>
<evidence type="ECO:0000313" key="8">
    <source>
        <dbReference type="EMBL" id="KAK3100206.1"/>
    </source>
</evidence>
<feature type="compositionally biased region" description="Polar residues" evidence="5">
    <location>
        <begin position="1288"/>
        <end position="1313"/>
    </location>
</feature>
<accession>A0AA89C8Z6</accession>
<proteinExistence type="predicted"/>
<feature type="compositionally biased region" description="Basic and acidic residues" evidence="5">
    <location>
        <begin position="478"/>
        <end position="496"/>
    </location>
</feature>
<sequence length="1778" mass="200389">MASTSEQGEDETWDLKFRQDEEMEFFTELALHEAERWISAVTRKKFSHPEDFRKSLENGVILCELLNTIKPGSVKRINKLPTPIAGLDNINVFLNACKKFFHLRDGHLFDPSDLEDLTQRAIADSATELKIESDRRALNVAICIFWLGKSVSTSYSGPQLDQSAFNALVHHHGKDLIPGGHTRQDSVESNGHSSAYGSHDSCSKSESNDVVDNKHLRNNSYDSYGSYSRESEGSFTLEEENDMPAGSRSNMRRYGSAGSLNTSAGMRFSATGSVDVDDMYQSNPDLVNNHHRRGSSTDSMDSSAYNHSRQSSEDIGIPTRTTRAQRKTSTASVDPLQFVKSKPSDALAKQAKEQIKAAQEVKSVRTKIEKEDEDWQSNLSSWKTKRRRASSAAYQRVEETDNLAQEEEEKKKPKTYSQMMEAREKRKSTGMLNFYPLGDEEDSLTWTPKTNTRDEEPVEETFSKSQTRRTESGPSSRLVERFKRSDIARTASDSHSKVSSADDQDSASYSSKPVSKNRSDVDVKDISKSDLDTKTTASPSLVSSTPNRQRSGSSLSGSSISGSSSSGGDSYVRYDDQNVADWAKGEGDDEDASKQKTESLSRESSNVRKSEDIVPKSRTLDDRFNRGKTSDITKRYSEVTPPSFRDSNKERTPENIGSTGKSTSKISNILRNFETKNEDASQAKPKKAFEFSVETGRKREKWQNLEKQEINKGISKPVLNSKPVGKLADQHFSKVKHDSLETKPGTTEIKSFVEKNIKINQKANNAKGFGFTIEGGVDKKQPVTVHRVNIDDKDSSDLGSLGENTTEKNTTDLPQEDEVSSMRTNGENTEAVLEDISHRLVENEIISAEIEIQNETSFVPGNNYDEKSEMVQKTNEYGTADFPEIAQNNGNINIDSDASNYDDVFPRDNVTLHAGFSPLRSENVQNDKAEFIEPVKSSENFKVPSESKLEILTSPENEMDSPEIIDIIGSSAADVCEVKMKDQIIAINKKDIGHMTQPMVQHMIDNSVKIGQIELKIKRPISEEDDLEDEAFESESPPILPHLKTDHNYSPTNYSSTANQTSVTSHYRNSPVTKKEELPSHHLNEEKKTSPPVPAKRGSQKGRIREDPEEQKKWILEHLKSASAEEADKEEPNNNDLKQEESSESESESDVDEPPPVISPPKQEIVIRPQIEVPKRQEVQRQPENEITETRPTISVRRSPAPEPIPVTEQFTPQLTKKTESMMSPEPQEAPPPPPSAAPPPLKYSNLDVDGFKPPDILKRWQRGSRGTRSDYSSSPTSMDSDGEKRLSSSSFSWQNEFNNTGGSQTSPGSTMSYEKDYPDPHMEPQVGQPITLHLETAPGQLIIDPRNQGDYEEPGLPQYNFHVDFSKQNNKEDDIGQRQVEKYEDEEAVRLREREERIRQQEEELQLQKEQLRQEQERMKQEKEQMERFKTLDLEETAPSQRNGHYKPTEDMASQYKPTESVTQFSVNSDATRAQPRKLEEVWNPNNPLNKEKQRWSREDMLAMNRKATPLQTKPENEALENDSTKHGVSREPLSRSDIHNLNGAPRPKYKSDSLTSSHRDNKFGDPQMRRRSEYTDPNSHWLVEEAERRREKTSKRHSVHTPYQGPIKPVQDNTTNRWRDDSSVTHQQTFSSSNSGVSPRPVNTQQFSANPRSNLSQTLPPNYNFNSGQKREPVVPPKPMRQMPVSPTSPPSHAEQIMAVSGKQLCSHCSQELGFGAAMVIELLGLYYHVQCFRCCVCHTTLGNGSQGADVRVRVNKLHCRNCYSNDEGMTYLGRF</sequence>
<dbReference type="Pfam" id="PF00307">
    <property type="entry name" value="CH"/>
    <property type="match status" value="1"/>
</dbReference>
<dbReference type="PROSITE" id="PS50023">
    <property type="entry name" value="LIM_DOMAIN_2"/>
    <property type="match status" value="1"/>
</dbReference>
<comment type="caution">
    <text evidence="8">The sequence shown here is derived from an EMBL/GenBank/DDBJ whole genome shotgun (WGS) entry which is preliminary data.</text>
</comment>
<feature type="compositionally biased region" description="Basic and acidic residues" evidence="5">
    <location>
        <begin position="592"/>
        <end position="637"/>
    </location>
</feature>
<dbReference type="Proteomes" id="UP001186944">
    <property type="component" value="Unassembled WGS sequence"/>
</dbReference>
<dbReference type="SUPFAM" id="SSF50156">
    <property type="entry name" value="PDZ domain-like"/>
    <property type="match status" value="1"/>
</dbReference>
<feature type="compositionally biased region" description="Polar residues" evidence="5">
    <location>
        <begin position="187"/>
        <end position="196"/>
    </location>
</feature>
<feature type="compositionally biased region" description="Low complexity" evidence="5">
    <location>
        <begin position="497"/>
        <end position="512"/>
    </location>
</feature>
<dbReference type="CDD" id="cd08368">
    <property type="entry name" value="LIM"/>
    <property type="match status" value="1"/>
</dbReference>
<feature type="compositionally biased region" description="Basic and acidic residues" evidence="5">
    <location>
        <begin position="1250"/>
        <end position="1259"/>
    </location>
</feature>
<dbReference type="PROSITE" id="PS50021">
    <property type="entry name" value="CH"/>
    <property type="match status" value="1"/>
</dbReference>
<keyword evidence="2 4" id="KW-0862">Zinc</keyword>
<dbReference type="SMART" id="SM00033">
    <property type="entry name" value="CH"/>
    <property type="match status" value="1"/>
</dbReference>
<dbReference type="GO" id="GO:0023051">
    <property type="term" value="P:regulation of signaling"/>
    <property type="evidence" value="ECO:0007669"/>
    <property type="project" value="InterPro"/>
</dbReference>
<dbReference type="InterPro" id="IPR036034">
    <property type="entry name" value="PDZ_sf"/>
</dbReference>
<evidence type="ECO:0000313" key="9">
    <source>
        <dbReference type="Proteomes" id="UP001186944"/>
    </source>
</evidence>
<feature type="compositionally biased region" description="Basic and acidic residues" evidence="5">
    <location>
        <begin position="1073"/>
        <end position="1089"/>
    </location>
</feature>
<name>A0AA89C8Z6_PINIB</name>
<feature type="compositionally biased region" description="Acidic residues" evidence="5">
    <location>
        <begin position="1142"/>
        <end position="1153"/>
    </location>
</feature>
<feature type="region of interest" description="Disordered" evidence="5">
    <location>
        <begin position="789"/>
        <end position="825"/>
    </location>
</feature>
<dbReference type="CDD" id="cd21208">
    <property type="entry name" value="CH_LMO7-like"/>
    <property type="match status" value="1"/>
</dbReference>
<dbReference type="GO" id="GO:0046872">
    <property type="term" value="F:metal ion binding"/>
    <property type="evidence" value="ECO:0007669"/>
    <property type="project" value="UniProtKB-KW"/>
</dbReference>
<feature type="compositionally biased region" description="Basic and acidic residues" evidence="5">
    <location>
        <begin position="1491"/>
        <end position="1502"/>
    </location>
</feature>